<feature type="compositionally biased region" description="Basic and acidic residues" evidence="1">
    <location>
        <begin position="51"/>
        <end position="67"/>
    </location>
</feature>
<evidence type="ECO:0000256" key="1">
    <source>
        <dbReference type="SAM" id="MobiDB-lite"/>
    </source>
</evidence>
<accession>A0A7R9WK83</accession>
<proteinExistence type="predicted"/>
<dbReference type="AlphaFoldDB" id="A0A7R9WK83"/>
<gene>
    <name evidence="2" type="ORF">TDUB1175_LOCUS24319</name>
</gene>
<feature type="compositionally biased region" description="Polar residues" evidence="1">
    <location>
        <begin position="79"/>
        <end position="89"/>
    </location>
</feature>
<sequence>MGWRRSGNPNRRRRRSGEDDGTSHGSIGCSGRDWDRAVTDKEENEWEEDFSGSRHRGEKEREKDLRKGTLLGRLGGPETKTNTEMNVSSPERKRMVKRRRTMLTVAGKSASFFRREIGVHVGAGNDEGHGTGMQLCADLRDPRGNSSPCERSPLFIPLSDARVPTKSPRRRAISTMVLSTSNFVLPSFPTRK</sequence>
<protein>
    <submittedName>
        <fullName evidence="2">Uncharacterized protein</fullName>
    </submittedName>
</protein>
<feature type="region of interest" description="Disordered" evidence="1">
    <location>
        <begin position="1"/>
        <end position="96"/>
    </location>
</feature>
<organism evidence="2">
    <name type="scientific">Pseudictyota dubia</name>
    <dbReference type="NCBI Taxonomy" id="2749911"/>
    <lineage>
        <taxon>Eukaryota</taxon>
        <taxon>Sar</taxon>
        <taxon>Stramenopiles</taxon>
        <taxon>Ochrophyta</taxon>
        <taxon>Bacillariophyta</taxon>
        <taxon>Mediophyceae</taxon>
        <taxon>Biddulphiophycidae</taxon>
        <taxon>Eupodiscales</taxon>
        <taxon>Odontellaceae</taxon>
        <taxon>Pseudictyota</taxon>
    </lineage>
</organism>
<feature type="compositionally biased region" description="Basic and acidic residues" evidence="1">
    <location>
        <begin position="32"/>
        <end position="41"/>
    </location>
</feature>
<evidence type="ECO:0000313" key="2">
    <source>
        <dbReference type="EMBL" id="CAD8325899.1"/>
    </source>
</evidence>
<name>A0A7R9WK83_9STRA</name>
<reference evidence="2" key="1">
    <citation type="submission" date="2021-01" db="EMBL/GenBank/DDBJ databases">
        <authorList>
            <person name="Corre E."/>
            <person name="Pelletier E."/>
            <person name="Niang G."/>
            <person name="Scheremetjew M."/>
            <person name="Finn R."/>
            <person name="Kale V."/>
            <person name="Holt S."/>
            <person name="Cochrane G."/>
            <person name="Meng A."/>
            <person name="Brown T."/>
            <person name="Cohen L."/>
        </authorList>
    </citation>
    <scope>NUCLEOTIDE SEQUENCE</scope>
    <source>
        <strain evidence="2">CCMP147</strain>
    </source>
</reference>
<dbReference type="EMBL" id="HBED01048272">
    <property type="protein sequence ID" value="CAD8325899.1"/>
    <property type="molecule type" value="Transcribed_RNA"/>
</dbReference>